<feature type="region of interest" description="Disordered" evidence="1">
    <location>
        <begin position="28"/>
        <end position="48"/>
    </location>
</feature>
<gene>
    <name evidence="2" type="ORF">LSALG_LOCUS17448</name>
</gene>
<dbReference type="AlphaFoldDB" id="A0AA36DZR4"/>
<feature type="compositionally biased region" description="Pro residues" evidence="1">
    <location>
        <begin position="35"/>
        <end position="46"/>
    </location>
</feature>
<evidence type="ECO:0000256" key="1">
    <source>
        <dbReference type="SAM" id="MobiDB-lite"/>
    </source>
</evidence>
<protein>
    <submittedName>
        <fullName evidence="2">Uncharacterized protein</fullName>
    </submittedName>
</protein>
<evidence type="ECO:0000313" key="3">
    <source>
        <dbReference type="Proteomes" id="UP001177003"/>
    </source>
</evidence>
<evidence type="ECO:0000313" key="2">
    <source>
        <dbReference type="EMBL" id="CAI9277526.1"/>
    </source>
</evidence>
<organism evidence="2 3">
    <name type="scientific">Lactuca saligna</name>
    <name type="common">Willowleaf lettuce</name>
    <dbReference type="NCBI Taxonomy" id="75948"/>
    <lineage>
        <taxon>Eukaryota</taxon>
        <taxon>Viridiplantae</taxon>
        <taxon>Streptophyta</taxon>
        <taxon>Embryophyta</taxon>
        <taxon>Tracheophyta</taxon>
        <taxon>Spermatophyta</taxon>
        <taxon>Magnoliopsida</taxon>
        <taxon>eudicotyledons</taxon>
        <taxon>Gunneridae</taxon>
        <taxon>Pentapetalae</taxon>
        <taxon>asterids</taxon>
        <taxon>campanulids</taxon>
        <taxon>Asterales</taxon>
        <taxon>Asteraceae</taxon>
        <taxon>Cichorioideae</taxon>
        <taxon>Cichorieae</taxon>
        <taxon>Lactucinae</taxon>
        <taxon>Lactuca</taxon>
    </lineage>
</organism>
<dbReference type="EMBL" id="OX465079">
    <property type="protein sequence ID" value="CAI9277526.1"/>
    <property type="molecule type" value="Genomic_DNA"/>
</dbReference>
<accession>A0AA36DZR4</accession>
<reference evidence="2" key="1">
    <citation type="submission" date="2023-04" db="EMBL/GenBank/DDBJ databases">
        <authorList>
            <person name="Vijverberg K."/>
            <person name="Xiong W."/>
            <person name="Schranz E."/>
        </authorList>
    </citation>
    <scope>NUCLEOTIDE SEQUENCE</scope>
</reference>
<feature type="compositionally biased region" description="Acidic residues" evidence="1">
    <location>
        <begin position="131"/>
        <end position="146"/>
    </location>
</feature>
<feature type="region of interest" description="Disordered" evidence="1">
    <location>
        <begin position="123"/>
        <end position="146"/>
    </location>
</feature>
<sequence>MPPLLLQLPSPPWPQLSLSSPPLLSSPLLSMSSLLPPPPSPSPLPPNQSIEAIGAHCLELKLGLEIVDCNMSESSNSDEVYDLVEDDDTDSHISDIMECEHVPNEEVHTFDKTIDDEFLNKFPGKTIPNSNEEEVNDDDEASNEDDEVVFPVFDENQAWDKWHNFCYEFFQPNGI</sequence>
<proteinExistence type="predicted"/>
<dbReference type="Proteomes" id="UP001177003">
    <property type="component" value="Chromosome 3"/>
</dbReference>
<keyword evidence="3" id="KW-1185">Reference proteome</keyword>
<name>A0AA36DZR4_LACSI</name>